<proteinExistence type="predicted"/>
<evidence type="ECO:0000259" key="1">
    <source>
        <dbReference type="PROSITE" id="PS50222"/>
    </source>
</evidence>
<dbReference type="InterPro" id="IPR002048">
    <property type="entry name" value="EF_hand_dom"/>
</dbReference>
<dbReference type="Gene3D" id="1.10.238.10">
    <property type="entry name" value="EF-hand"/>
    <property type="match status" value="1"/>
</dbReference>
<reference evidence="2 3" key="1">
    <citation type="journal article" date="2021" name="Elife">
        <title>Chloroplast acquisition without the gene transfer in kleptoplastic sea slugs, Plakobranchus ocellatus.</title>
        <authorList>
            <person name="Maeda T."/>
            <person name="Takahashi S."/>
            <person name="Yoshida T."/>
            <person name="Shimamura S."/>
            <person name="Takaki Y."/>
            <person name="Nagai Y."/>
            <person name="Toyoda A."/>
            <person name="Suzuki Y."/>
            <person name="Arimoto A."/>
            <person name="Ishii H."/>
            <person name="Satoh N."/>
            <person name="Nishiyama T."/>
            <person name="Hasebe M."/>
            <person name="Maruyama T."/>
            <person name="Minagawa J."/>
            <person name="Obokata J."/>
            <person name="Shigenobu S."/>
        </authorList>
    </citation>
    <scope>NUCLEOTIDE SEQUENCE [LARGE SCALE GENOMIC DNA]</scope>
</reference>
<dbReference type="GO" id="GO:0005509">
    <property type="term" value="F:calcium ion binding"/>
    <property type="evidence" value="ECO:0007669"/>
    <property type="project" value="InterPro"/>
</dbReference>
<dbReference type="AlphaFoldDB" id="A0AAV4IE84"/>
<gene>
    <name evidence="2" type="ORF">ElyMa_003036500</name>
</gene>
<feature type="domain" description="EF-hand" evidence="1">
    <location>
        <begin position="64"/>
        <end position="99"/>
    </location>
</feature>
<evidence type="ECO:0000313" key="3">
    <source>
        <dbReference type="Proteomes" id="UP000762676"/>
    </source>
</evidence>
<dbReference type="InterPro" id="IPR011992">
    <property type="entry name" value="EF-hand-dom_pair"/>
</dbReference>
<accession>A0AAV4IE84</accession>
<dbReference type="EMBL" id="BMAT01006269">
    <property type="protein sequence ID" value="GFS09354.1"/>
    <property type="molecule type" value="Genomic_DNA"/>
</dbReference>
<dbReference type="SUPFAM" id="SSF47473">
    <property type="entry name" value="EF-hand"/>
    <property type="match status" value="1"/>
</dbReference>
<keyword evidence="3" id="KW-1185">Reference proteome</keyword>
<name>A0AAV4IE84_9GAST</name>
<comment type="caution">
    <text evidence="2">The sequence shown here is derived from an EMBL/GenBank/DDBJ whole genome shotgun (WGS) entry which is preliminary data.</text>
</comment>
<feature type="domain" description="EF-hand" evidence="1">
    <location>
        <begin position="154"/>
        <end position="189"/>
    </location>
</feature>
<organism evidence="2 3">
    <name type="scientific">Elysia marginata</name>
    <dbReference type="NCBI Taxonomy" id="1093978"/>
    <lineage>
        <taxon>Eukaryota</taxon>
        <taxon>Metazoa</taxon>
        <taxon>Spiralia</taxon>
        <taxon>Lophotrochozoa</taxon>
        <taxon>Mollusca</taxon>
        <taxon>Gastropoda</taxon>
        <taxon>Heterobranchia</taxon>
        <taxon>Euthyneura</taxon>
        <taxon>Panpulmonata</taxon>
        <taxon>Sacoglossa</taxon>
        <taxon>Placobranchoidea</taxon>
        <taxon>Plakobranchidae</taxon>
        <taxon>Elysia</taxon>
    </lineage>
</organism>
<dbReference type="PROSITE" id="PS50222">
    <property type="entry name" value="EF_HAND_2"/>
    <property type="match status" value="2"/>
</dbReference>
<dbReference type="Proteomes" id="UP000762676">
    <property type="component" value="Unassembled WGS sequence"/>
</dbReference>
<sequence length="233" mass="26162">MPEASRRSRPLGPVLRTLAGETEPTGLPGFHTMQTYVILYSMPNRILGNLILQATAVITAVPLAEQDALRQTFQRLDTDADGHLKYNQLKTQLPKKFTREQERFTEEVYNLINSITFFGVDEFMVMNRLSQCVESLTGRAAESFETLDFTVLSQHLLKYIGLFDEMDKGYSGKISLDSLQKILSDTVSPLLITDSALWDEALDSISADFSSEVSKVVFIAHIPLFLSLETAFK</sequence>
<evidence type="ECO:0000313" key="2">
    <source>
        <dbReference type="EMBL" id="GFS09354.1"/>
    </source>
</evidence>
<protein>
    <submittedName>
        <fullName evidence="2">Serine/arginine repetitive matrix protein 1-like isoform X3</fullName>
    </submittedName>
</protein>